<accession>A0A1Y2K0I2</accession>
<reference evidence="2 3" key="1">
    <citation type="journal article" date="2016" name="BMC Genomics">
        <title>Combined genomic and structural analyses of a cultured magnetotactic bacterium reveals its niche adaptation to a dynamic environment.</title>
        <authorList>
            <person name="Araujo A.C."/>
            <person name="Morillo V."/>
            <person name="Cypriano J."/>
            <person name="Teixeira L.C."/>
            <person name="Leao P."/>
            <person name="Lyra S."/>
            <person name="Almeida L.G."/>
            <person name="Bazylinski D.A."/>
            <person name="Vasconcellos A.T."/>
            <person name="Abreu F."/>
            <person name="Lins U."/>
        </authorList>
    </citation>
    <scope>NUCLEOTIDE SEQUENCE [LARGE SCALE GENOMIC DNA]</scope>
    <source>
        <strain evidence="2 3">IT-1</strain>
    </source>
</reference>
<keyword evidence="1" id="KW-0802">TPR repeat</keyword>
<dbReference type="InterPro" id="IPR011990">
    <property type="entry name" value="TPR-like_helical_dom_sf"/>
</dbReference>
<dbReference type="STRING" id="1434232.MAIT1_01535"/>
<organism evidence="2 3">
    <name type="scientific">Magnetofaba australis IT-1</name>
    <dbReference type="NCBI Taxonomy" id="1434232"/>
    <lineage>
        <taxon>Bacteria</taxon>
        <taxon>Pseudomonadati</taxon>
        <taxon>Pseudomonadota</taxon>
        <taxon>Magnetococcia</taxon>
        <taxon>Magnetococcales</taxon>
        <taxon>Magnetococcaceae</taxon>
        <taxon>Magnetofaba</taxon>
    </lineage>
</organism>
<dbReference type="PROSITE" id="PS50005">
    <property type="entry name" value="TPR"/>
    <property type="match status" value="1"/>
</dbReference>
<dbReference type="EMBL" id="LVJN01000020">
    <property type="protein sequence ID" value="OSM01540.1"/>
    <property type="molecule type" value="Genomic_DNA"/>
</dbReference>
<sequence>MLRPRTLRVEIADLLSLPHTEVNPARSRYVNGVRIEPIPGRMGIYLYIDLKAPFLLFRDGVVQPKFGAGSLYHLTIEANPKPNPQEATRLLGARILPGRDGTLLVIEHTGSGKLAAQEMDQEKHVVRLRWNGAAIDPRWRNLAPQGLIQSVSLYEFARNQVEMELALAPEAVKTLFHADPASGTLIVEMRRERSLGRDEDAKAILALRRSSLERGAALPLNRLTPVFQVTEEPVDVGGQMLDEGFFYDNAETAAKDLRFDKARAFLDKLTEVFPNTANRELIDFRKVELAQRMNWRPGWLLDELNTAMARHPNNYRYPEFRLLQLQLLNDAHQYNSAKAVADDPNLPQNDPRVTLERGRILMGMEMLEESERFFNLVARDPDASDATRARANLYQALAANKSEEFHRASMIVRAIPPEQLALLNNDPVDALALADIYYANRDYGDALSLYTRLITTYPDTDAATPWAMLRAAQSHRYQKRIPDALTMLDVLETRFPKSGAVPWARIFRIQIDEKPSIEDRIKAIDELVKDVPISDAIAEAYLTKAQLQGEGGQYLASLETLKRLLVYTSRKSHLQKADRLKRLYLTEGMQHALDNRRPEYALLLGESHGTDWRGLKSYEQARLLLAEAMLRMGLYSDGLAALGGMVRPPAPQLSKLGEELRANQFIPLMEDARGQVEVAPAAARVRLDEAARQLSAQNWKAVLMLLDKIPPESLNQDERADRLRYLARAEAERGRFPQAVNALERLLFGKPVGAGHDAYQYATVLQAWKGDDKALPAFQEAAKGEDNEVRALARIRIGDILQRRGDLAGAEASYREASQIDPNAPWGKMALENADQLKLVLQQAAR</sequence>
<feature type="repeat" description="TPR" evidence="1">
    <location>
        <begin position="791"/>
        <end position="824"/>
    </location>
</feature>
<comment type="caution">
    <text evidence="2">The sequence shown here is derived from an EMBL/GenBank/DDBJ whole genome shotgun (WGS) entry which is preliminary data.</text>
</comment>
<evidence type="ECO:0008006" key="4">
    <source>
        <dbReference type="Google" id="ProtNLM"/>
    </source>
</evidence>
<proteinExistence type="predicted"/>
<dbReference type="Pfam" id="PF13181">
    <property type="entry name" value="TPR_8"/>
    <property type="match status" value="1"/>
</dbReference>
<dbReference type="Proteomes" id="UP000194003">
    <property type="component" value="Unassembled WGS sequence"/>
</dbReference>
<protein>
    <recommendedName>
        <fullName evidence="4">Tetratricopeptide repeat protein</fullName>
    </recommendedName>
</protein>
<dbReference type="AlphaFoldDB" id="A0A1Y2K0I2"/>
<evidence type="ECO:0000313" key="3">
    <source>
        <dbReference type="Proteomes" id="UP000194003"/>
    </source>
</evidence>
<dbReference type="SUPFAM" id="SSF48452">
    <property type="entry name" value="TPR-like"/>
    <property type="match status" value="1"/>
</dbReference>
<gene>
    <name evidence="2" type="ORF">MAIT1_01535</name>
</gene>
<evidence type="ECO:0000313" key="2">
    <source>
        <dbReference type="EMBL" id="OSM01540.1"/>
    </source>
</evidence>
<evidence type="ECO:0000256" key="1">
    <source>
        <dbReference type="PROSITE-ProRule" id="PRU00339"/>
    </source>
</evidence>
<dbReference type="SMART" id="SM00028">
    <property type="entry name" value="TPR"/>
    <property type="match status" value="3"/>
</dbReference>
<name>A0A1Y2K0I2_9PROT</name>
<dbReference type="Gene3D" id="1.25.40.10">
    <property type="entry name" value="Tetratricopeptide repeat domain"/>
    <property type="match status" value="2"/>
</dbReference>
<dbReference type="Pfam" id="PF13174">
    <property type="entry name" value="TPR_6"/>
    <property type="match status" value="2"/>
</dbReference>
<keyword evidence="3" id="KW-1185">Reference proteome</keyword>
<dbReference type="InterPro" id="IPR019734">
    <property type="entry name" value="TPR_rpt"/>
</dbReference>